<dbReference type="InterPro" id="IPR000366">
    <property type="entry name" value="GPCR_STE2"/>
</dbReference>
<keyword evidence="1" id="KW-1133">Transmembrane helix</keyword>
<dbReference type="Gene3D" id="1.10.287.920">
    <property type="entry name" value="Pheromone alpha factor receptor"/>
    <property type="match status" value="1"/>
</dbReference>
<feature type="transmembrane region" description="Helical" evidence="1">
    <location>
        <begin position="238"/>
        <end position="256"/>
    </location>
</feature>
<gene>
    <name evidence="2" type="ORF">BN869_000012211_1</name>
</gene>
<dbReference type="GO" id="GO:0000750">
    <property type="term" value="P:pheromone-dependent signal transduction involved in conjugation with cellular fusion"/>
    <property type="evidence" value="ECO:0007669"/>
    <property type="project" value="TreeGrafter"/>
</dbReference>
<dbReference type="AlphaFoldDB" id="A0A0B7KEZ6"/>
<accession>A0A0B7KEZ6</accession>
<evidence type="ECO:0000313" key="2">
    <source>
        <dbReference type="EMBL" id="CEO56153.1"/>
    </source>
</evidence>
<feature type="transmembrane region" description="Helical" evidence="1">
    <location>
        <begin position="268"/>
        <end position="285"/>
    </location>
</feature>
<dbReference type="CDD" id="cd14939">
    <property type="entry name" value="7tmD_STE2"/>
    <property type="match status" value="1"/>
</dbReference>
<proteinExistence type="predicted"/>
<evidence type="ECO:0008006" key="3">
    <source>
        <dbReference type="Google" id="ProtNLM"/>
    </source>
</evidence>
<feature type="transmembrane region" description="Helical" evidence="1">
    <location>
        <begin position="192"/>
        <end position="218"/>
    </location>
</feature>
<sequence>MDGFDPYMQNVTFLLADGMTPINATVFMIDAFNSYSISVSINYGAQLGAAMLMLIAMLVMTPSAKLRRPSGILHVTILVLCIIRMALLATAFLSPFNEFYNHWAVDYSTIERQHYNASVAATTFSLLLVIFTELALIYQAWTMVTLWPSVAKYVLCALSLCVTLLTISWRIAATVVQNRATMTLTSAADSLWIMKAAVITNAISICWFCAVFNMKLVIHLVTNRGVLPSSRVLSPMEVLVMTNGILMVVPVIFSGLEWGHFVNFESASLTLTSVAIILPLGTLAAQRVSQSYGIASAQEGSSYRGDTLLPATSNSTTPLKGFSSFLSSNRTNSTPGVSISSRCEASLPHRERLDPVDVELGRIDGTVHLHKGQVRIDHGIEQREERL</sequence>
<feature type="transmembrane region" description="Helical" evidence="1">
    <location>
        <begin position="41"/>
        <end position="60"/>
    </location>
</feature>
<dbReference type="GO" id="GO:0004932">
    <property type="term" value="F:mating-type factor pheromone receptor activity"/>
    <property type="evidence" value="ECO:0007669"/>
    <property type="project" value="InterPro"/>
</dbReference>
<keyword evidence="1" id="KW-0812">Transmembrane</keyword>
<evidence type="ECO:0000256" key="1">
    <source>
        <dbReference type="SAM" id="Phobius"/>
    </source>
</evidence>
<dbReference type="GO" id="GO:0038038">
    <property type="term" value="C:G protein-coupled receptor homodimeric complex"/>
    <property type="evidence" value="ECO:0007669"/>
    <property type="project" value="TreeGrafter"/>
</dbReference>
<dbReference type="PRINTS" id="PR00250">
    <property type="entry name" value="GPCRSTE2"/>
</dbReference>
<keyword evidence="1" id="KW-0472">Membrane</keyword>
<dbReference type="EMBL" id="CDPU01000062">
    <property type="protein sequence ID" value="CEO56153.1"/>
    <property type="molecule type" value="Genomic_DNA"/>
</dbReference>
<dbReference type="PANTHER" id="PTHR28009">
    <property type="entry name" value="PHEROMONE ALPHA FACTOR RECEPTOR"/>
    <property type="match status" value="1"/>
</dbReference>
<feature type="transmembrane region" description="Helical" evidence="1">
    <location>
        <begin position="72"/>
        <end position="94"/>
    </location>
</feature>
<feature type="transmembrane region" description="Helical" evidence="1">
    <location>
        <begin position="114"/>
        <end position="138"/>
    </location>
</feature>
<organism evidence="2">
    <name type="scientific">Bionectria ochroleuca</name>
    <name type="common">Gliocladium roseum</name>
    <dbReference type="NCBI Taxonomy" id="29856"/>
    <lineage>
        <taxon>Eukaryota</taxon>
        <taxon>Fungi</taxon>
        <taxon>Dikarya</taxon>
        <taxon>Ascomycota</taxon>
        <taxon>Pezizomycotina</taxon>
        <taxon>Sordariomycetes</taxon>
        <taxon>Hypocreomycetidae</taxon>
        <taxon>Hypocreales</taxon>
        <taxon>Bionectriaceae</taxon>
        <taxon>Clonostachys</taxon>
    </lineage>
</organism>
<dbReference type="InterPro" id="IPR027458">
    <property type="entry name" value="STE2_TM1-TM2_sf"/>
</dbReference>
<feature type="transmembrane region" description="Helical" evidence="1">
    <location>
        <begin position="150"/>
        <end position="172"/>
    </location>
</feature>
<protein>
    <recommendedName>
        <fullName evidence="3">Pheromone receptor</fullName>
    </recommendedName>
</protein>
<dbReference type="PANTHER" id="PTHR28009:SF1">
    <property type="entry name" value="PHEROMONE ALPHA FACTOR RECEPTOR"/>
    <property type="match status" value="1"/>
</dbReference>
<dbReference type="Pfam" id="PF02116">
    <property type="entry name" value="STE2"/>
    <property type="match status" value="1"/>
</dbReference>
<reference evidence="2" key="1">
    <citation type="submission" date="2015-01" db="EMBL/GenBank/DDBJ databases">
        <authorList>
            <person name="Durling Mikael"/>
        </authorList>
    </citation>
    <scope>NUCLEOTIDE SEQUENCE</scope>
</reference>
<name>A0A0B7KEZ6_BIOOC</name>